<dbReference type="VEuPathDB" id="FungiDB:P168DRAFT_311147"/>
<proteinExistence type="predicted"/>
<protein>
    <submittedName>
        <fullName evidence="2">Uncharacterized protein</fullName>
    </submittedName>
</protein>
<sequence>MPILPTTSSQFPSTSSTVGFLQPTSNMSPSLSPGPDDPLLQLVKEVKQEPSTTNQRFQKFLEERQQALQQDKTRHQYIAFTSIPPAQSSLDLLIALDLRAMNIHREMRPFGSTTTTDPALTNARLRVVVEVGLSESAGQLAVDAPITISIKREAPEIIIQTWELVPRGEGAVTRSPPLSARQTYQGSTTTTTTNLTLPFSKVVGRPHRQPLERDLVIPGQELRRFAEDIWSEQNIL</sequence>
<dbReference type="GeneID" id="36546990"/>
<organism evidence="2 3">
    <name type="scientific">Aspergillus campestris (strain IBT 28561)</name>
    <dbReference type="NCBI Taxonomy" id="1392248"/>
    <lineage>
        <taxon>Eukaryota</taxon>
        <taxon>Fungi</taxon>
        <taxon>Dikarya</taxon>
        <taxon>Ascomycota</taxon>
        <taxon>Pezizomycotina</taxon>
        <taxon>Eurotiomycetes</taxon>
        <taxon>Eurotiomycetidae</taxon>
        <taxon>Eurotiales</taxon>
        <taxon>Aspergillaceae</taxon>
        <taxon>Aspergillus</taxon>
        <taxon>Aspergillus subgen. Circumdati</taxon>
    </lineage>
</organism>
<feature type="region of interest" description="Disordered" evidence="1">
    <location>
        <begin position="1"/>
        <end position="37"/>
    </location>
</feature>
<evidence type="ECO:0000313" key="2">
    <source>
        <dbReference type="EMBL" id="PKY03518.1"/>
    </source>
</evidence>
<keyword evidence="3" id="KW-1185">Reference proteome</keyword>
<gene>
    <name evidence="2" type="ORF">P168DRAFT_311147</name>
</gene>
<evidence type="ECO:0000313" key="3">
    <source>
        <dbReference type="Proteomes" id="UP000234254"/>
    </source>
</evidence>
<comment type="caution">
    <text evidence="2">The sequence shown here is derived from an EMBL/GenBank/DDBJ whole genome shotgun (WGS) entry which is preliminary data.</text>
</comment>
<dbReference type="EMBL" id="MSFM01000007">
    <property type="protein sequence ID" value="PKY03518.1"/>
    <property type="molecule type" value="Genomic_DNA"/>
</dbReference>
<accession>A0A2I1D0Z0</accession>
<reference evidence="2" key="1">
    <citation type="submission" date="2016-12" db="EMBL/GenBank/DDBJ databases">
        <title>The genomes of Aspergillus section Nigri reveals drivers in fungal speciation.</title>
        <authorList>
            <consortium name="DOE Joint Genome Institute"/>
            <person name="Vesth T.C."/>
            <person name="Nybo J."/>
            <person name="Theobald S."/>
            <person name="Brandl J."/>
            <person name="Frisvad J.C."/>
            <person name="Nielsen K.F."/>
            <person name="Lyhne E.K."/>
            <person name="Kogle M.E."/>
            <person name="Kuo A."/>
            <person name="Riley R."/>
            <person name="Clum A."/>
            <person name="Nolan M."/>
            <person name="Lipzen A."/>
            <person name="Salamov A."/>
            <person name="Henrissat B."/>
            <person name="Wiebenga A."/>
            <person name="De vries R.P."/>
            <person name="Grigoriev I.V."/>
            <person name="Mortensen U.H."/>
            <person name="Andersen M.R."/>
            <person name="Baker S.E."/>
        </authorList>
    </citation>
    <scope>NUCLEOTIDE SEQUENCE</scope>
    <source>
        <strain evidence="2">IBT 28561</strain>
    </source>
</reference>
<dbReference type="RefSeq" id="XP_024692112.1">
    <property type="nucleotide sequence ID" value="XM_024839466.1"/>
</dbReference>
<dbReference type="AlphaFoldDB" id="A0A2I1D0Z0"/>
<feature type="compositionally biased region" description="Polar residues" evidence="1">
    <location>
        <begin position="18"/>
        <end position="27"/>
    </location>
</feature>
<evidence type="ECO:0000256" key="1">
    <source>
        <dbReference type="SAM" id="MobiDB-lite"/>
    </source>
</evidence>
<dbReference type="OrthoDB" id="76567at2759"/>
<feature type="compositionally biased region" description="Low complexity" evidence="1">
    <location>
        <begin position="1"/>
        <end position="17"/>
    </location>
</feature>
<feature type="compositionally biased region" description="Low complexity" evidence="1">
    <location>
        <begin position="28"/>
        <end position="37"/>
    </location>
</feature>
<name>A0A2I1D0Z0_ASPC2</name>
<dbReference type="Proteomes" id="UP000234254">
    <property type="component" value="Unassembled WGS sequence"/>
</dbReference>
<feature type="region of interest" description="Disordered" evidence="1">
    <location>
        <begin position="170"/>
        <end position="192"/>
    </location>
</feature>